<proteinExistence type="predicted"/>
<dbReference type="AlphaFoldDB" id="A0A0F9JNW1"/>
<gene>
    <name evidence="2" type="ORF">LCGC14_1430040</name>
</gene>
<feature type="region of interest" description="Disordered" evidence="1">
    <location>
        <begin position="1"/>
        <end position="24"/>
    </location>
</feature>
<dbReference type="EMBL" id="LAZR01009623">
    <property type="protein sequence ID" value="KKM71499.1"/>
    <property type="molecule type" value="Genomic_DNA"/>
</dbReference>
<evidence type="ECO:0000313" key="2">
    <source>
        <dbReference type="EMBL" id="KKM71499.1"/>
    </source>
</evidence>
<evidence type="ECO:0000256" key="1">
    <source>
        <dbReference type="SAM" id="MobiDB-lite"/>
    </source>
</evidence>
<protein>
    <recommendedName>
        <fullName evidence="3">Ubiquitin-activating enzyme E1 FCCH domain-containing protein</fullName>
    </recommendedName>
</protein>
<sequence length="351" mass="38353">YRFGAANPDDPVTPTDKKATPQTSFSSDTIQPVILNDTIFFFQRTGKKLGAMKFDVITENFTVDDATLLAYTLFESAPTNMAVQRSPDSIIWITRADGIMPTFTYEPIEEVAGWARQIFGNSAAVETKTGTVESVAVIHGTAEDEVWVSVQWTINSSTVRHVVKFKPRDWGSDIEDAFFVDSGVTYDSTAASTMTGGTHLIGETVAVFADGEVFDTAVVNGSGEIILQKGGTTTAASTVQWGLPYTMKARTMRLSVPQEGNTLQTRIKRIHSTVVRFVRSLLGTAGQEYNGIEYLGAIQATFDNESQDTGRNDRLTKGGFSEDAYTTIVSADPVPFTALSTIIDFEVEERR</sequence>
<accession>A0A0F9JNW1</accession>
<evidence type="ECO:0008006" key="3">
    <source>
        <dbReference type="Google" id="ProtNLM"/>
    </source>
</evidence>
<comment type="caution">
    <text evidence="2">The sequence shown here is derived from an EMBL/GenBank/DDBJ whole genome shotgun (WGS) entry which is preliminary data.</text>
</comment>
<name>A0A0F9JNW1_9ZZZZ</name>
<reference evidence="2" key="1">
    <citation type="journal article" date="2015" name="Nature">
        <title>Complex archaea that bridge the gap between prokaryotes and eukaryotes.</title>
        <authorList>
            <person name="Spang A."/>
            <person name="Saw J.H."/>
            <person name="Jorgensen S.L."/>
            <person name="Zaremba-Niedzwiedzka K."/>
            <person name="Martijn J."/>
            <person name="Lind A.E."/>
            <person name="van Eijk R."/>
            <person name="Schleper C."/>
            <person name="Guy L."/>
            <person name="Ettema T.J."/>
        </authorList>
    </citation>
    <scope>NUCLEOTIDE SEQUENCE</scope>
</reference>
<organism evidence="2">
    <name type="scientific">marine sediment metagenome</name>
    <dbReference type="NCBI Taxonomy" id="412755"/>
    <lineage>
        <taxon>unclassified sequences</taxon>
        <taxon>metagenomes</taxon>
        <taxon>ecological metagenomes</taxon>
    </lineage>
</organism>
<feature type="non-terminal residue" evidence="2">
    <location>
        <position position="1"/>
    </location>
</feature>